<proteinExistence type="predicted"/>
<feature type="domain" description="SGNH hydrolase-type esterase" evidence="1">
    <location>
        <begin position="50"/>
        <end position="220"/>
    </location>
</feature>
<gene>
    <name evidence="2" type="ORF">SAMN06273567_11463</name>
</gene>
<evidence type="ECO:0000313" key="3">
    <source>
        <dbReference type="Proteomes" id="UP000317484"/>
    </source>
</evidence>
<reference evidence="2 3" key="1">
    <citation type="submission" date="2017-05" db="EMBL/GenBank/DDBJ databases">
        <authorList>
            <person name="Varghese N."/>
            <person name="Submissions S."/>
        </authorList>
    </citation>
    <scope>NUCLEOTIDE SEQUENCE [LARGE SCALE GENOMIC DNA]</scope>
    <source>
        <strain evidence="2 3">DSM 46834</strain>
    </source>
</reference>
<evidence type="ECO:0000313" key="2">
    <source>
        <dbReference type="EMBL" id="SMO98793.1"/>
    </source>
</evidence>
<dbReference type="CDD" id="cd01836">
    <property type="entry name" value="FeeA_FeeB_like"/>
    <property type="match status" value="1"/>
</dbReference>
<keyword evidence="3" id="KW-1185">Reference proteome</keyword>
<evidence type="ECO:0000259" key="1">
    <source>
        <dbReference type="Pfam" id="PF13472"/>
    </source>
</evidence>
<dbReference type="Gene3D" id="3.40.50.1110">
    <property type="entry name" value="SGNH hydrolase"/>
    <property type="match status" value="1"/>
</dbReference>
<dbReference type="InterPro" id="IPR036514">
    <property type="entry name" value="SGNH_hydro_sf"/>
</dbReference>
<name>A0A521FRE4_9ACTN</name>
<dbReference type="InterPro" id="IPR013830">
    <property type="entry name" value="SGNH_hydro"/>
</dbReference>
<sequence length="237" mass="23972">MTSRLAAAALAPLLLVQGAGVRRRTPVLPEAAGPRSGVVAGDAPPLTLAVLGESPAAGVGVARQEDALAASVAAALAARSGREVRWRLSARTGTTAAQALVRLVPGLAGPPADVVLVVLGVNDTLRLRGRAAWRRDVSALLGALAPLTAPGGVVVLAGLPDMGRFPTLPQPLRGVLGRHARVLDGELERLARPGVRHAPAPPLDGPGLFAEDGFHPGAAACRIWAAALADTALPLSM</sequence>
<dbReference type="EMBL" id="FXTJ01000014">
    <property type="protein sequence ID" value="SMO98793.1"/>
    <property type="molecule type" value="Genomic_DNA"/>
</dbReference>
<organism evidence="2 3">
    <name type="scientific">Geodermatophilus aquaeductus</name>
    <dbReference type="NCBI Taxonomy" id="1564161"/>
    <lineage>
        <taxon>Bacteria</taxon>
        <taxon>Bacillati</taxon>
        <taxon>Actinomycetota</taxon>
        <taxon>Actinomycetes</taxon>
        <taxon>Geodermatophilales</taxon>
        <taxon>Geodermatophilaceae</taxon>
        <taxon>Geodermatophilus</taxon>
    </lineage>
</organism>
<dbReference type="SUPFAM" id="SSF52266">
    <property type="entry name" value="SGNH hydrolase"/>
    <property type="match status" value="1"/>
</dbReference>
<dbReference type="Pfam" id="PF13472">
    <property type="entry name" value="Lipase_GDSL_2"/>
    <property type="match status" value="1"/>
</dbReference>
<accession>A0A521FRE4</accession>
<dbReference type="Proteomes" id="UP000317484">
    <property type="component" value="Unassembled WGS sequence"/>
</dbReference>
<dbReference type="RefSeq" id="WP_142460850.1">
    <property type="nucleotide sequence ID" value="NZ_FXTJ01000014.1"/>
</dbReference>
<dbReference type="AlphaFoldDB" id="A0A521FRE4"/>
<protein>
    <submittedName>
        <fullName evidence="2">Lysophospholipase L1</fullName>
    </submittedName>
</protein>